<reference evidence="3 4" key="1">
    <citation type="submission" date="2024-02" db="EMBL/GenBank/DDBJ databases">
        <authorList>
            <person name="Daric V."/>
            <person name="Darras S."/>
        </authorList>
    </citation>
    <scope>NUCLEOTIDE SEQUENCE [LARGE SCALE GENOMIC DNA]</scope>
</reference>
<evidence type="ECO:0000256" key="1">
    <source>
        <dbReference type="SAM" id="MobiDB-lite"/>
    </source>
</evidence>
<keyword evidence="4" id="KW-1185">Reference proteome</keyword>
<proteinExistence type="predicted"/>
<accession>A0ABP0FT91</accession>
<dbReference type="Proteomes" id="UP001642483">
    <property type="component" value="Unassembled WGS sequence"/>
</dbReference>
<evidence type="ECO:0000313" key="3">
    <source>
        <dbReference type="EMBL" id="CAK8682315.1"/>
    </source>
</evidence>
<feature type="compositionally biased region" description="Basic and acidic residues" evidence="1">
    <location>
        <begin position="115"/>
        <end position="157"/>
    </location>
</feature>
<keyword evidence="2" id="KW-0472">Membrane</keyword>
<gene>
    <name evidence="3" type="ORF">CVLEPA_LOCUS12992</name>
</gene>
<name>A0ABP0FT91_CLALP</name>
<protein>
    <submittedName>
        <fullName evidence="3">Uncharacterized protein</fullName>
    </submittedName>
</protein>
<keyword evidence="2" id="KW-1133">Transmembrane helix</keyword>
<evidence type="ECO:0000313" key="4">
    <source>
        <dbReference type="Proteomes" id="UP001642483"/>
    </source>
</evidence>
<feature type="region of interest" description="Disordered" evidence="1">
    <location>
        <begin position="115"/>
        <end position="175"/>
    </location>
</feature>
<organism evidence="3 4">
    <name type="scientific">Clavelina lepadiformis</name>
    <name type="common">Light-bulb sea squirt</name>
    <name type="synonym">Ascidia lepadiformis</name>
    <dbReference type="NCBI Taxonomy" id="159417"/>
    <lineage>
        <taxon>Eukaryota</taxon>
        <taxon>Metazoa</taxon>
        <taxon>Chordata</taxon>
        <taxon>Tunicata</taxon>
        <taxon>Ascidiacea</taxon>
        <taxon>Aplousobranchia</taxon>
        <taxon>Clavelinidae</taxon>
        <taxon>Clavelina</taxon>
    </lineage>
</organism>
<sequence>MHSADQSSPKEPEEASASGSFERPTFISTITTETFYPLPDGESCQSVIGGSPGNPIPCLYFDSFKDDDDEWHKNTNFGIHLFIGMLIGLGCLGCLIYLIKCAIKSCDQDEHAQDHREHDLEMRVEEQSRSPEESRRENVVHALVHRDYDRDENEERRKRATAGAGSSRGYQETEV</sequence>
<keyword evidence="2" id="KW-0812">Transmembrane</keyword>
<evidence type="ECO:0000256" key="2">
    <source>
        <dbReference type="SAM" id="Phobius"/>
    </source>
</evidence>
<dbReference type="EMBL" id="CAWYQH010000090">
    <property type="protein sequence ID" value="CAK8682315.1"/>
    <property type="molecule type" value="Genomic_DNA"/>
</dbReference>
<feature type="region of interest" description="Disordered" evidence="1">
    <location>
        <begin position="1"/>
        <end position="23"/>
    </location>
</feature>
<comment type="caution">
    <text evidence="3">The sequence shown here is derived from an EMBL/GenBank/DDBJ whole genome shotgun (WGS) entry which is preliminary data.</text>
</comment>
<feature type="transmembrane region" description="Helical" evidence="2">
    <location>
        <begin position="77"/>
        <end position="99"/>
    </location>
</feature>